<proteinExistence type="predicted"/>
<gene>
    <name evidence="1" type="ORF">UFOVP525_46</name>
</gene>
<name>A0A6J5MSZ9_9CAUD</name>
<evidence type="ECO:0000313" key="1">
    <source>
        <dbReference type="EMBL" id="CAB4149111.1"/>
    </source>
</evidence>
<dbReference type="EMBL" id="LR796507">
    <property type="protein sequence ID" value="CAB4149111.1"/>
    <property type="molecule type" value="Genomic_DNA"/>
</dbReference>
<reference evidence="1" key="1">
    <citation type="submission" date="2020-04" db="EMBL/GenBank/DDBJ databases">
        <authorList>
            <person name="Chiriac C."/>
            <person name="Salcher M."/>
            <person name="Ghai R."/>
            <person name="Kavagutti S V."/>
        </authorList>
    </citation>
    <scope>NUCLEOTIDE SEQUENCE</scope>
</reference>
<organism evidence="1">
    <name type="scientific">uncultured Caudovirales phage</name>
    <dbReference type="NCBI Taxonomy" id="2100421"/>
    <lineage>
        <taxon>Viruses</taxon>
        <taxon>Duplodnaviria</taxon>
        <taxon>Heunggongvirae</taxon>
        <taxon>Uroviricota</taxon>
        <taxon>Caudoviricetes</taxon>
        <taxon>Peduoviridae</taxon>
        <taxon>Maltschvirus</taxon>
        <taxon>Maltschvirus maltsch</taxon>
    </lineage>
</organism>
<accession>A0A6J5MSZ9</accession>
<sequence length="89" mass="10079">MKPTPDEDKRSALAIREIVARFVEEANADSVVVMWTSNSKIGTKAKITTWGNQFAIRDMIKTASDDYCIERINAIKLKIDKKPKPKDEP</sequence>
<protein>
    <submittedName>
        <fullName evidence="1">Uncharacterized protein</fullName>
    </submittedName>
</protein>